<name>A0A9D8PRN0_9DELT</name>
<evidence type="ECO:0000256" key="1">
    <source>
        <dbReference type="SAM" id="SignalP"/>
    </source>
</evidence>
<protein>
    <recommendedName>
        <fullName evidence="4">Alginate export domain-containing protein</fullName>
    </recommendedName>
</protein>
<comment type="caution">
    <text evidence="2">The sequence shown here is derived from an EMBL/GenBank/DDBJ whole genome shotgun (WGS) entry which is preliminary data.</text>
</comment>
<evidence type="ECO:0000313" key="3">
    <source>
        <dbReference type="Proteomes" id="UP000809273"/>
    </source>
</evidence>
<feature type="chain" id="PRO_5038714349" description="Alginate export domain-containing protein" evidence="1">
    <location>
        <begin position="24"/>
        <end position="521"/>
    </location>
</feature>
<reference evidence="2" key="1">
    <citation type="journal article" date="2021" name="Environ. Microbiol.">
        <title>Genomic characterization of three novel Desulfobacterota classes expand the metabolic and phylogenetic diversity of the phylum.</title>
        <authorList>
            <person name="Murphy C.L."/>
            <person name="Biggerstaff J."/>
            <person name="Eichhorn A."/>
            <person name="Ewing E."/>
            <person name="Shahan R."/>
            <person name="Soriano D."/>
            <person name="Stewart S."/>
            <person name="VanMol K."/>
            <person name="Walker R."/>
            <person name="Walters P."/>
            <person name="Elshahed M.S."/>
            <person name="Youssef N.H."/>
        </authorList>
    </citation>
    <scope>NUCLEOTIDE SEQUENCE</scope>
    <source>
        <strain evidence="2">Zod_Metabat.24</strain>
    </source>
</reference>
<dbReference type="Proteomes" id="UP000809273">
    <property type="component" value="Unassembled WGS sequence"/>
</dbReference>
<gene>
    <name evidence="2" type="ORF">JW984_16680</name>
</gene>
<dbReference type="AlphaFoldDB" id="A0A9D8PRN0"/>
<evidence type="ECO:0000313" key="2">
    <source>
        <dbReference type="EMBL" id="MBN1574833.1"/>
    </source>
</evidence>
<reference evidence="2" key="2">
    <citation type="submission" date="2021-01" db="EMBL/GenBank/DDBJ databases">
        <authorList>
            <person name="Hahn C.R."/>
            <person name="Youssef N.H."/>
            <person name="Elshahed M."/>
        </authorList>
    </citation>
    <scope>NUCLEOTIDE SEQUENCE</scope>
    <source>
        <strain evidence="2">Zod_Metabat.24</strain>
    </source>
</reference>
<evidence type="ECO:0008006" key="4">
    <source>
        <dbReference type="Google" id="ProtNLM"/>
    </source>
</evidence>
<keyword evidence="1" id="KW-0732">Signal</keyword>
<proteinExistence type="predicted"/>
<accession>A0A9D8PRN0</accession>
<dbReference type="EMBL" id="JAFGIX010000090">
    <property type="protein sequence ID" value="MBN1574833.1"/>
    <property type="molecule type" value="Genomic_DNA"/>
</dbReference>
<feature type="signal peptide" evidence="1">
    <location>
        <begin position="1"/>
        <end position="23"/>
    </location>
</feature>
<sequence length="521" mass="58350">MKKNLTVAILTVFFISAAISALAADTTFSGEYRVRAWSEYNFSKKVEDIGAGNNAVLPSHENPLYTGFFDQRFRLTITHTRSEYLKAVIRMDIVEDLWGQQRNLFINFSNSNLINQAYLEFTVPPLGTFTVGYFFDGYGKGISYGITGTGIRWANKWGPLAASISYMKASDRVSAGSNDWAYNWDADIVSADIKYTPFEGHMFELYGGVIWDDDALNRSGTTGGVLNNSVGFRATSSPATYEATVGFVGAGYTGNIADMIDIYMEGSYLFGDAHGKYYNNIAFDPFAGNLGPASARRNLEISGWDVYADVSYYNDLFRVGVAFLMSSGQKHNWGMNFPANSSHWNHVNLNCISADVDSELNFANIITNGWNSGLGSTWGGGFGFQQWLENITAVKGYFEIHPTEKLIMSGAVIWAKWTEPVGWNWRGTRRNLGQFDAKSPAYLHPANYTIANYWYNSWEVSDDLGWEVDFNLSYEIMEGLTYNFSLGVLFTGDSWDYEKADGTRGDWGEMWSITNSLVYEF</sequence>
<organism evidence="2 3">
    <name type="scientific">Candidatus Zymogenus saltonus</name>
    <dbReference type="NCBI Taxonomy" id="2844893"/>
    <lineage>
        <taxon>Bacteria</taxon>
        <taxon>Deltaproteobacteria</taxon>
        <taxon>Candidatus Zymogenia</taxon>
        <taxon>Candidatus Zymogeniales</taxon>
        <taxon>Candidatus Zymogenaceae</taxon>
        <taxon>Candidatus Zymogenus</taxon>
    </lineage>
</organism>